<keyword evidence="3 5" id="KW-1133">Transmembrane helix</keyword>
<name>A0ABV5KVG5_9BACL</name>
<feature type="domain" description="Lipopolysaccharide assembly protein A" evidence="6">
    <location>
        <begin position="24"/>
        <end position="82"/>
    </location>
</feature>
<accession>A0ABV5KVG5</accession>
<comment type="caution">
    <text evidence="7">The sequence shown here is derived from an EMBL/GenBank/DDBJ whole genome shotgun (WGS) entry which is preliminary data.</text>
</comment>
<evidence type="ECO:0000256" key="2">
    <source>
        <dbReference type="ARBA" id="ARBA00022692"/>
    </source>
</evidence>
<dbReference type="InterPro" id="IPR010445">
    <property type="entry name" value="LapA_dom"/>
</dbReference>
<sequence length="113" mass="12304">MKVQASIIVAFIFALLIALFAVVNVEAVPVDYVWGQSNVPLILVIIGSALFGGLAVGLFGIVRQYRLTRRIKTLEKQMAGLQSIEGDPVTIEAMKAESSDAVNGQDRYNERLP</sequence>
<evidence type="ECO:0000256" key="4">
    <source>
        <dbReference type="ARBA" id="ARBA00023136"/>
    </source>
</evidence>
<dbReference type="PANTHER" id="PTHR41335">
    <property type="entry name" value="MEMBRANE PROTEIN-RELATED"/>
    <property type="match status" value="1"/>
</dbReference>
<dbReference type="Proteomes" id="UP001589747">
    <property type="component" value="Unassembled WGS sequence"/>
</dbReference>
<reference evidence="7 8" key="1">
    <citation type="submission" date="2024-09" db="EMBL/GenBank/DDBJ databases">
        <authorList>
            <person name="Sun Q."/>
            <person name="Mori K."/>
        </authorList>
    </citation>
    <scope>NUCLEOTIDE SEQUENCE [LARGE SCALE GENOMIC DNA]</scope>
    <source>
        <strain evidence="7 8">TISTR 2452</strain>
    </source>
</reference>
<dbReference type="EMBL" id="JBHMDO010000039">
    <property type="protein sequence ID" value="MFB9329213.1"/>
    <property type="molecule type" value="Genomic_DNA"/>
</dbReference>
<evidence type="ECO:0000313" key="8">
    <source>
        <dbReference type="Proteomes" id="UP001589747"/>
    </source>
</evidence>
<dbReference type="RefSeq" id="WP_377499258.1">
    <property type="nucleotide sequence ID" value="NZ_JBHMDO010000039.1"/>
</dbReference>
<proteinExistence type="predicted"/>
<gene>
    <name evidence="7" type="ORF">ACFFSY_25030</name>
</gene>
<keyword evidence="4 5" id="KW-0472">Membrane</keyword>
<keyword evidence="1" id="KW-1003">Cell membrane</keyword>
<evidence type="ECO:0000256" key="5">
    <source>
        <dbReference type="SAM" id="Phobius"/>
    </source>
</evidence>
<evidence type="ECO:0000259" key="6">
    <source>
        <dbReference type="Pfam" id="PF06305"/>
    </source>
</evidence>
<keyword evidence="8" id="KW-1185">Reference proteome</keyword>
<evidence type="ECO:0000256" key="3">
    <source>
        <dbReference type="ARBA" id="ARBA00022989"/>
    </source>
</evidence>
<protein>
    <submittedName>
        <fullName evidence="7">Lipopolysaccharide assembly LapA domain-containing protein</fullName>
    </submittedName>
</protein>
<evidence type="ECO:0000256" key="1">
    <source>
        <dbReference type="ARBA" id="ARBA00022475"/>
    </source>
</evidence>
<dbReference type="PANTHER" id="PTHR41335:SF1">
    <property type="entry name" value="MEMBRANE PROTEIN"/>
    <property type="match status" value="1"/>
</dbReference>
<feature type="transmembrane region" description="Helical" evidence="5">
    <location>
        <begin position="37"/>
        <end position="62"/>
    </location>
</feature>
<dbReference type="Pfam" id="PF06305">
    <property type="entry name" value="LapA_dom"/>
    <property type="match status" value="1"/>
</dbReference>
<organism evidence="7 8">
    <name type="scientific">Paenibacillus aurantiacus</name>
    <dbReference type="NCBI Taxonomy" id="1936118"/>
    <lineage>
        <taxon>Bacteria</taxon>
        <taxon>Bacillati</taxon>
        <taxon>Bacillota</taxon>
        <taxon>Bacilli</taxon>
        <taxon>Bacillales</taxon>
        <taxon>Paenibacillaceae</taxon>
        <taxon>Paenibacillus</taxon>
    </lineage>
</organism>
<keyword evidence="2 5" id="KW-0812">Transmembrane</keyword>
<evidence type="ECO:0000313" key="7">
    <source>
        <dbReference type="EMBL" id="MFB9329213.1"/>
    </source>
</evidence>